<organism evidence="1 2">
    <name type="scientific">Dictyobacter formicarum</name>
    <dbReference type="NCBI Taxonomy" id="2778368"/>
    <lineage>
        <taxon>Bacteria</taxon>
        <taxon>Bacillati</taxon>
        <taxon>Chloroflexota</taxon>
        <taxon>Ktedonobacteria</taxon>
        <taxon>Ktedonobacterales</taxon>
        <taxon>Dictyobacteraceae</taxon>
        <taxon>Dictyobacter</taxon>
    </lineage>
</organism>
<evidence type="ECO:0000313" key="1">
    <source>
        <dbReference type="EMBL" id="GHO86980.1"/>
    </source>
</evidence>
<proteinExistence type="predicted"/>
<dbReference type="Gene3D" id="3.40.50.2300">
    <property type="match status" value="1"/>
</dbReference>
<comment type="caution">
    <text evidence="1">The sequence shown here is derived from an EMBL/GenBank/DDBJ whole genome shotgun (WGS) entry which is preliminary data.</text>
</comment>
<gene>
    <name evidence="1" type="ORF">KSZ_49860</name>
</gene>
<sequence length="54" mass="6087">MGEPITILIVDDHSVVRQGVRAFVELQEDLLIIGEADSGKRRFAVCNNPFPMWC</sequence>
<keyword evidence="2" id="KW-1185">Reference proteome</keyword>
<dbReference type="InterPro" id="IPR011006">
    <property type="entry name" value="CheY-like_superfamily"/>
</dbReference>
<evidence type="ECO:0000313" key="2">
    <source>
        <dbReference type="Proteomes" id="UP000635565"/>
    </source>
</evidence>
<dbReference type="SUPFAM" id="SSF52172">
    <property type="entry name" value="CheY-like"/>
    <property type="match status" value="1"/>
</dbReference>
<reference evidence="1 2" key="1">
    <citation type="journal article" date="2021" name="Int. J. Syst. Evol. Microbiol.">
        <title>Reticulibacter mediterranei gen. nov., sp. nov., within the new family Reticulibacteraceae fam. nov., and Ktedonospora formicarum gen. nov., sp. nov., Ktedonobacter robiniae sp. nov., Dictyobacter formicarum sp. nov. and Dictyobacter arantiisoli sp. nov., belonging to the class Ktedonobacteria.</title>
        <authorList>
            <person name="Yabe S."/>
            <person name="Zheng Y."/>
            <person name="Wang C.M."/>
            <person name="Sakai Y."/>
            <person name="Abe K."/>
            <person name="Yokota A."/>
            <person name="Donadio S."/>
            <person name="Cavaletti L."/>
            <person name="Monciardini P."/>
        </authorList>
    </citation>
    <scope>NUCLEOTIDE SEQUENCE [LARGE SCALE GENOMIC DNA]</scope>
    <source>
        <strain evidence="1 2">SOSP1-9</strain>
    </source>
</reference>
<evidence type="ECO:0008006" key="3">
    <source>
        <dbReference type="Google" id="ProtNLM"/>
    </source>
</evidence>
<protein>
    <recommendedName>
        <fullName evidence="3">Response regulatory domain-containing protein</fullName>
    </recommendedName>
</protein>
<dbReference type="Proteomes" id="UP000635565">
    <property type="component" value="Unassembled WGS sequence"/>
</dbReference>
<name>A0ABQ3VLK6_9CHLR</name>
<dbReference type="EMBL" id="BNJJ01000015">
    <property type="protein sequence ID" value="GHO86980.1"/>
    <property type="molecule type" value="Genomic_DNA"/>
</dbReference>
<accession>A0ABQ3VLK6</accession>